<name>A0A974KYZ8_STAHO</name>
<sequence length="85" mass="9816">MVITEMIKKVGDILEEYGNVSFEREDLNYIDDYKMNNSAVELLSNLSWAFEEYGNIEVKTVSGKAVDFEYLYSYQPEATVKLKVS</sequence>
<gene>
    <name evidence="1" type="ORF">BUZ51_06180</name>
</gene>
<dbReference type="Proteomes" id="UP000241540">
    <property type="component" value="Unassembled WGS sequence"/>
</dbReference>
<proteinExistence type="predicted"/>
<organism evidence="1 2">
    <name type="scientific">Staphylococcus hominis</name>
    <dbReference type="NCBI Taxonomy" id="1290"/>
    <lineage>
        <taxon>Bacteria</taxon>
        <taxon>Bacillati</taxon>
        <taxon>Bacillota</taxon>
        <taxon>Bacilli</taxon>
        <taxon>Bacillales</taxon>
        <taxon>Staphylococcaceae</taxon>
        <taxon>Staphylococcus</taxon>
    </lineage>
</organism>
<evidence type="ECO:0000313" key="1">
    <source>
        <dbReference type="EMBL" id="PTK30802.1"/>
    </source>
</evidence>
<evidence type="ECO:0000313" key="2">
    <source>
        <dbReference type="Proteomes" id="UP000241540"/>
    </source>
</evidence>
<reference evidence="1 2" key="1">
    <citation type="journal article" date="2016" name="Front. Microbiol.">
        <title>Comprehensive Phylogenetic Analysis of Bovine Non-aureus Staphylococci Species Based on Whole-Genome Sequencing.</title>
        <authorList>
            <person name="Naushad S."/>
            <person name="Barkema H.W."/>
            <person name="Luby C."/>
            <person name="Condas L.A."/>
            <person name="Nobrega D.B."/>
            <person name="Carson D.A."/>
            <person name="De Buck J."/>
        </authorList>
    </citation>
    <scope>NUCLEOTIDE SEQUENCE [LARGE SCALE GENOMIC DNA]</scope>
    <source>
        <strain evidence="1 2">SNUC 5336</strain>
    </source>
</reference>
<dbReference type="RefSeq" id="WP_107640177.1">
    <property type="nucleotide sequence ID" value="NZ_PZHX01000010.1"/>
</dbReference>
<protein>
    <submittedName>
        <fullName evidence="1">Uncharacterized protein</fullName>
    </submittedName>
</protein>
<dbReference type="AlphaFoldDB" id="A0A974KYZ8"/>
<dbReference type="EMBL" id="PZHX01000010">
    <property type="protein sequence ID" value="PTK30802.1"/>
    <property type="molecule type" value="Genomic_DNA"/>
</dbReference>
<accession>A0A974KYZ8</accession>
<comment type="caution">
    <text evidence="1">The sequence shown here is derived from an EMBL/GenBank/DDBJ whole genome shotgun (WGS) entry which is preliminary data.</text>
</comment>